<keyword evidence="1" id="KW-0732">Signal</keyword>
<dbReference type="EMBL" id="HBFQ01005868">
    <property type="protein sequence ID" value="CAD8829811.1"/>
    <property type="molecule type" value="Transcribed_RNA"/>
</dbReference>
<dbReference type="AlphaFoldDB" id="A0A7S1EWN9"/>
<feature type="chain" id="PRO_5030773311" evidence="1">
    <location>
        <begin position="21"/>
        <end position="226"/>
    </location>
</feature>
<reference evidence="2" key="1">
    <citation type="submission" date="2021-01" db="EMBL/GenBank/DDBJ databases">
        <authorList>
            <person name="Corre E."/>
            <person name="Pelletier E."/>
            <person name="Niang G."/>
            <person name="Scheremetjew M."/>
            <person name="Finn R."/>
            <person name="Kale V."/>
            <person name="Holt S."/>
            <person name="Cochrane G."/>
            <person name="Meng A."/>
            <person name="Brown T."/>
            <person name="Cohen L."/>
        </authorList>
    </citation>
    <scope>NUCLEOTIDE SEQUENCE</scope>
</reference>
<sequence>MVAMLFVHKVVPFIFLGVQGNRVQVDLESALESDATAKANQLVDEQLDAYESLYSRDSLLSADLDEATALIKRAQSGVLEVVAQETSMLLFHLANSTVSRDRFTGSCSQRDIAMLQTIGSHNNHQKNKGSCGERLNECGHSSFSVFSGFRESKMAKCTEKALSVSAPCANCFVEAGSYGYHHCKGACIWNWCSHQCLQCTRPSKPSLFTCLVGSELGEGVPRAEEC</sequence>
<name>A0A7S1EWN9_NOCSC</name>
<organism evidence="2">
    <name type="scientific">Noctiluca scintillans</name>
    <name type="common">Sea sparkle</name>
    <name type="synonym">Red tide dinoflagellate</name>
    <dbReference type="NCBI Taxonomy" id="2966"/>
    <lineage>
        <taxon>Eukaryota</taxon>
        <taxon>Sar</taxon>
        <taxon>Alveolata</taxon>
        <taxon>Dinophyceae</taxon>
        <taxon>Noctilucales</taxon>
        <taxon>Noctilucaceae</taxon>
        <taxon>Noctiluca</taxon>
    </lineage>
</organism>
<accession>A0A7S1EWN9</accession>
<evidence type="ECO:0000313" key="2">
    <source>
        <dbReference type="EMBL" id="CAD8829811.1"/>
    </source>
</evidence>
<proteinExistence type="predicted"/>
<evidence type="ECO:0000256" key="1">
    <source>
        <dbReference type="SAM" id="SignalP"/>
    </source>
</evidence>
<protein>
    <submittedName>
        <fullName evidence="2">Uncharacterized protein</fullName>
    </submittedName>
</protein>
<feature type="signal peptide" evidence="1">
    <location>
        <begin position="1"/>
        <end position="20"/>
    </location>
</feature>
<gene>
    <name evidence="2" type="ORF">NSCI0253_LOCUS4157</name>
</gene>